<reference evidence="1 2" key="1">
    <citation type="submission" date="2020-10" db="EMBL/GenBank/DDBJ databases">
        <title>The Coptis chinensis genome and diversification of protoberbering-type alkaloids.</title>
        <authorList>
            <person name="Wang B."/>
            <person name="Shu S."/>
            <person name="Song C."/>
            <person name="Liu Y."/>
        </authorList>
    </citation>
    <scope>NUCLEOTIDE SEQUENCE [LARGE SCALE GENOMIC DNA]</scope>
    <source>
        <strain evidence="1">HL-2020</strain>
        <tissue evidence="1">Leaf</tissue>
    </source>
</reference>
<dbReference type="Proteomes" id="UP000631114">
    <property type="component" value="Unassembled WGS sequence"/>
</dbReference>
<gene>
    <name evidence="1" type="ORF">IFM89_026871</name>
</gene>
<proteinExistence type="predicted"/>
<evidence type="ECO:0000313" key="2">
    <source>
        <dbReference type="Proteomes" id="UP000631114"/>
    </source>
</evidence>
<evidence type="ECO:0000313" key="1">
    <source>
        <dbReference type="EMBL" id="KAF9615897.1"/>
    </source>
</evidence>
<comment type="caution">
    <text evidence="1">The sequence shown here is derived from an EMBL/GenBank/DDBJ whole genome shotgun (WGS) entry which is preliminary data.</text>
</comment>
<protein>
    <submittedName>
        <fullName evidence="1">Uncharacterized protein</fullName>
    </submittedName>
</protein>
<dbReference type="OrthoDB" id="9970435at2759"/>
<keyword evidence="2" id="KW-1185">Reference proteome</keyword>
<accession>A0A835IGA8</accession>
<organism evidence="1 2">
    <name type="scientific">Coptis chinensis</name>
    <dbReference type="NCBI Taxonomy" id="261450"/>
    <lineage>
        <taxon>Eukaryota</taxon>
        <taxon>Viridiplantae</taxon>
        <taxon>Streptophyta</taxon>
        <taxon>Embryophyta</taxon>
        <taxon>Tracheophyta</taxon>
        <taxon>Spermatophyta</taxon>
        <taxon>Magnoliopsida</taxon>
        <taxon>Ranunculales</taxon>
        <taxon>Ranunculaceae</taxon>
        <taxon>Coptidoideae</taxon>
        <taxon>Coptis</taxon>
    </lineage>
</organism>
<dbReference type="EMBL" id="JADFTS010000003">
    <property type="protein sequence ID" value="KAF9615897.1"/>
    <property type="molecule type" value="Genomic_DNA"/>
</dbReference>
<sequence>MRPLGVSKFYIRYYGWGDFKHRQNTCKDSGVMHTFNFIIARIPYRWLFFRLPSHLYEEKDEILWLQQFEILYNYYRRLSMRTTYKRAKYTHLESNDIHLLSYCKEL</sequence>
<name>A0A835IGA8_9MAGN</name>
<dbReference type="AlphaFoldDB" id="A0A835IGA8"/>